<dbReference type="AlphaFoldDB" id="A0A8X6W5L9"/>
<sequence>MKSIFKESTTTSGEARTVCKATTVSSFLDIAALSRAVTGVSPETKLDTEPIPSESSDSLTDDSADEEVPANYLLEFPLDSKDDDEETEKKIRCSSSCSESTAFPTQECSRERRRFSFWSGAAKMLEPALAACRTRNLLNRQRGTTLIPGYVIGRNHCRHTSLYYSVKESCVNGLWADSPCAPDL</sequence>
<accession>A0A8X6W5L9</accession>
<dbReference type="Proteomes" id="UP000887159">
    <property type="component" value="Unassembled WGS sequence"/>
</dbReference>
<organism evidence="2 3">
    <name type="scientific">Trichonephila clavipes</name>
    <name type="common">Golden silk orbweaver</name>
    <name type="synonym">Nephila clavipes</name>
    <dbReference type="NCBI Taxonomy" id="2585209"/>
    <lineage>
        <taxon>Eukaryota</taxon>
        <taxon>Metazoa</taxon>
        <taxon>Ecdysozoa</taxon>
        <taxon>Arthropoda</taxon>
        <taxon>Chelicerata</taxon>
        <taxon>Arachnida</taxon>
        <taxon>Araneae</taxon>
        <taxon>Araneomorphae</taxon>
        <taxon>Entelegynae</taxon>
        <taxon>Araneoidea</taxon>
        <taxon>Nephilidae</taxon>
        <taxon>Trichonephila</taxon>
    </lineage>
</organism>
<keyword evidence="3" id="KW-1185">Reference proteome</keyword>
<feature type="region of interest" description="Disordered" evidence="1">
    <location>
        <begin position="38"/>
        <end position="65"/>
    </location>
</feature>
<comment type="caution">
    <text evidence="2">The sequence shown here is derived from an EMBL/GenBank/DDBJ whole genome shotgun (WGS) entry which is preliminary data.</text>
</comment>
<proteinExistence type="predicted"/>
<evidence type="ECO:0000313" key="2">
    <source>
        <dbReference type="EMBL" id="GFY28678.1"/>
    </source>
</evidence>
<name>A0A8X6W5L9_TRICX</name>
<protein>
    <submittedName>
        <fullName evidence="2">Uncharacterized protein</fullName>
    </submittedName>
</protein>
<evidence type="ECO:0000313" key="3">
    <source>
        <dbReference type="Proteomes" id="UP000887159"/>
    </source>
</evidence>
<gene>
    <name evidence="2" type="ORF">TNCV_3440451</name>
</gene>
<dbReference type="EMBL" id="BMAU01021386">
    <property type="protein sequence ID" value="GFY28678.1"/>
    <property type="molecule type" value="Genomic_DNA"/>
</dbReference>
<reference evidence="2" key="1">
    <citation type="submission" date="2020-08" db="EMBL/GenBank/DDBJ databases">
        <title>Multicomponent nature underlies the extraordinary mechanical properties of spider dragline silk.</title>
        <authorList>
            <person name="Kono N."/>
            <person name="Nakamura H."/>
            <person name="Mori M."/>
            <person name="Yoshida Y."/>
            <person name="Ohtoshi R."/>
            <person name="Malay A.D."/>
            <person name="Moran D.A.P."/>
            <person name="Tomita M."/>
            <person name="Numata K."/>
            <person name="Arakawa K."/>
        </authorList>
    </citation>
    <scope>NUCLEOTIDE SEQUENCE</scope>
</reference>
<evidence type="ECO:0000256" key="1">
    <source>
        <dbReference type="SAM" id="MobiDB-lite"/>
    </source>
</evidence>